<dbReference type="RefSeq" id="WP_119753697.1">
    <property type="nucleotide sequence ID" value="NZ_CP032382.1"/>
</dbReference>
<evidence type="ECO:0000256" key="1">
    <source>
        <dbReference type="ARBA" id="ARBA00000022"/>
    </source>
</evidence>
<dbReference type="AlphaFoldDB" id="A0A385SIT5"/>
<dbReference type="SUPFAM" id="SSF143990">
    <property type="entry name" value="YbiA-like"/>
    <property type="match status" value="1"/>
</dbReference>
<dbReference type="CDD" id="cd15457">
    <property type="entry name" value="NADAR"/>
    <property type="match status" value="1"/>
</dbReference>
<dbReference type="Pfam" id="PF08719">
    <property type="entry name" value="NADAR"/>
    <property type="match status" value="1"/>
</dbReference>
<dbReference type="OrthoDB" id="67297at2"/>
<evidence type="ECO:0000256" key="2">
    <source>
        <dbReference type="ARBA" id="ARBA00000751"/>
    </source>
</evidence>
<organism evidence="4 5">
    <name type="scientific">Chryseolinea soli</name>
    <dbReference type="NCBI Taxonomy" id="2321403"/>
    <lineage>
        <taxon>Bacteria</taxon>
        <taxon>Pseudomonadati</taxon>
        <taxon>Bacteroidota</taxon>
        <taxon>Cytophagia</taxon>
        <taxon>Cytophagales</taxon>
        <taxon>Fulvivirgaceae</taxon>
        <taxon>Chryseolinea</taxon>
    </lineage>
</organism>
<dbReference type="Gene3D" id="1.10.357.40">
    <property type="entry name" value="YbiA-like"/>
    <property type="match status" value="1"/>
</dbReference>
<dbReference type="Proteomes" id="UP000266183">
    <property type="component" value="Chromosome"/>
</dbReference>
<dbReference type="InterPro" id="IPR037238">
    <property type="entry name" value="YbiA-like_sf"/>
</dbReference>
<comment type="catalytic activity">
    <reaction evidence="1">
        <text>5-amino-6-(5-phospho-D-ribosylamino)uracil + H2O = 5,6-diaminouracil + D-ribose 5-phosphate</text>
        <dbReference type="Rhea" id="RHEA:55020"/>
        <dbReference type="ChEBI" id="CHEBI:15377"/>
        <dbReference type="ChEBI" id="CHEBI:46252"/>
        <dbReference type="ChEBI" id="CHEBI:58453"/>
        <dbReference type="ChEBI" id="CHEBI:78346"/>
    </reaction>
</comment>
<keyword evidence="5" id="KW-1185">Reference proteome</keyword>
<dbReference type="KEGG" id="chk:D4L85_07225"/>
<reference evidence="5" key="1">
    <citation type="submission" date="2018-09" db="EMBL/GenBank/DDBJ databases">
        <title>Chryseolinea sp. KIS68-18 isolated from soil.</title>
        <authorList>
            <person name="Weon H.-Y."/>
            <person name="Kwon S.-W."/>
            <person name="Lee S.A."/>
        </authorList>
    </citation>
    <scope>NUCLEOTIDE SEQUENCE [LARGE SCALE GENOMIC DNA]</scope>
    <source>
        <strain evidence="5">KIS68-18</strain>
    </source>
</reference>
<evidence type="ECO:0000313" key="5">
    <source>
        <dbReference type="Proteomes" id="UP000266183"/>
    </source>
</evidence>
<evidence type="ECO:0000313" key="4">
    <source>
        <dbReference type="EMBL" id="AYB30386.1"/>
    </source>
</evidence>
<proteinExistence type="predicted"/>
<feature type="domain" description="NADAR" evidence="3">
    <location>
        <begin position="22"/>
        <end position="181"/>
    </location>
</feature>
<comment type="catalytic activity">
    <reaction evidence="2">
        <text>2,5-diamino-6-hydroxy-4-(5-phosphoribosylamino)-pyrimidine + H2O = 2,5,6-triamino-4-hydroxypyrimidine + D-ribose 5-phosphate</text>
        <dbReference type="Rhea" id="RHEA:23436"/>
        <dbReference type="ChEBI" id="CHEBI:15377"/>
        <dbReference type="ChEBI" id="CHEBI:58614"/>
        <dbReference type="ChEBI" id="CHEBI:78346"/>
        <dbReference type="ChEBI" id="CHEBI:137796"/>
    </reaction>
</comment>
<dbReference type="NCBIfam" id="TIGR02464">
    <property type="entry name" value="ribofla_fusion"/>
    <property type="match status" value="1"/>
</dbReference>
<sequence>MDYHLNWLKNKFDKGEPLKYIFFWGHSNKAPDEIGKFVFSQWYPSPFTLDGVEYKTAEHWMMAQKARLFGDHEISERILKATKPGEVKELGRKIRGFDEVKWNNEKFEIVKTGNIHKFNQNKKLKEYLLSTADRIIVEASPTDSIWGIGLGQDAKLIEDPHTWKGENLLGFAIMAARDFLRDESLKK</sequence>
<name>A0A385SIT5_9BACT</name>
<evidence type="ECO:0000259" key="3">
    <source>
        <dbReference type="Pfam" id="PF08719"/>
    </source>
</evidence>
<protein>
    <submittedName>
        <fullName evidence="4">NADAR family protein</fullName>
    </submittedName>
</protein>
<dbReference type="EMBL" id="CP032382">
    <property type="protein sequence ID" value="AYB30386.1"/>
    <property type="molecule type" value="Genomic_DNA"/>
</dbReference>
<accession>A0A385SIT5</accession>
<gene>
    <name evidence="4" type="ORF">D4L85_07225</name>
</gene>
<dbReference type="InterPro" id="IPR012816">
    <property type="entry name" value="NADAR"/>
</dbReference>